<name>A0AAD6MJY7_9ROSI</name>
<dbReference type="Proteomes" id="UP001164929">
    <property type="component" value="Chromosome 8"/>
</dbReference>
<evidence type="ECO:0000313" key="1">
    <source>
        <dbReference type="EMBL" id="KAJ6986951.1"/>
    </source>
</evidence>
<dbReference type="AlphaFoldDB" id="A0AAD6MJY7"/>
<proteinExistence type="predicted"/>
<comment type="caution">
    <text evidence="1">The sequence shown here is derived from an EMBL/GenBank/DDBJ whole genome shotgun (WGS) entry which is preliminary data.</text>
</comment>
<evidence type="ECO:0000313" key="2">
    <source>
        <dbReference type="Proteomes" id="UP001164929"/>
    </source>
</evidence>
<keyword evidence="2" id="KW-1185">Reference proteome</keyword>
<dbReference type="EMBL" id="JAQIZT010000008">
    <property type="protein sequence ID" value="KAJ6986951.1"/>
    <property type="molecule type" value="Genomic_DNA"/>
</dbReference>
<protein>
    <submittedName>
        <fullName evidence="1">Uncharacterized protein</fullName>
    </submittedName>
</protein>
<organism evidence="1 2">
    <name type="scientific">Populus alba x Populus x berolinensis</name>
    <dbReference type="NCBI Taxonomy" id="444605"/>
    <lineage>
        <taxon>Eukaryota</taxon>
        <taxon>Viridiplantae</taxon>
        <taxon>Streptophyta</taxon>
        <taxon>Embryophyta</taxon>
        <taxon>Tracheophyta</taxon>
        <taxon>Spermatophyta</taxon>
        <taxon>Magnoliopsida</taxon>
        <taxon>eudicotyledons</taxon>
        <taxon>Gunneridae</taxon>
        <taxon>Pentapetalae</taxon>
        <taxon>rosids</taxon>
        <taxon>fabids</taxon>
        <taxon>Malpighiales</taxon>
        <taxon>Salicaceae</taxon>
        <taxon>Saliceae</taxon>
        <taxon>Populus</taxon>
    </lineage>
</organism>
<sequence length="42" mass="4519">MSPSLTPSHDVTIISCLHEAASSPPTCPPKTSPRRALIRLYS</sequence>
<accession>A0AAD6MJY7</accession>
<reference evidence="1" key="1">
    <citation type="journal article" date="2023" name="Mol. Ecol. Resour.">
        <title>Chromosome-level genome assembly of a triploid poplar Populus alba 'Berolinensis'.</title>
        <authorList>
            <person name="Chen S."/>
            <person name="Yu Y."/>
            <person name="Wang X."/>
            <person name="Wang S."/>
            <person name="Zhang T."/>
            <person name="Zhou Y."/>
            <person name="He R."/>
            <person name="Meng N."/>
            <person name="Wang Y."/>
            <person name="Liu W."/>
            <person name="Liu Z."/>
            <person name="Liu J."/>
            <person name="Guo Q."/>
            <person name="Huang H."/>
            <person name="Sederoff R.R."/>
            <person name="Wang G."/>
            <person name="Qu G."/>
            <person name="Chen S."/>
        </authorList>
    </citation>
    <scope>NUCLEOTIDE SEQUENCE</scope>
    <source>
        <strain evidence="1">SC-2020</strain>
    </source>
</reference>
<gene>
    <name evidence="1" type="ORF">NC653_020245</name>
</gene>